<sequence length="266" mass="29597">MGPRIMYLHGLEGVPGSEKEKMLEKVFGKHSVKAVNLKTRQMIMTFTLIFTVIVVLFVCLFVTCFVLLKWFIALVVTILGVVLLVAGYWVAGRGVTHYMMKQARTIAEKKFKDFKPNVIVAETFGAVVALSMDVPKVALLLLAPAQDQFTRFMKLKTYWGIGDFPYVMVVHGSHDKTVPLDDSIRLIETSEVGRCRLEVVDDNHSLKAVTAEDLKAWVEEVYNTGRVQAQRMAAAGDKRVDPSLFGVDSGEAKEEDTKEIEPAAGV</sequence>
<feature type="compositionally biased region" description="Basic and acidic residues" evidence="1">
    <location>
        <begin position="250"/>
        <end position="266"/>
    </location>
</feature>
<dbReference type="OrthoDB" id="425723at2759"/>
<dbReference type="InterPro" id="IPR029058">
    <property type="entry name" value="AB_hydrolase_fold"/>
</dbReference>
<feature type="region of interest" description="Disordered" evidence="1">
    <location>
        <begin position="244"/>
        <end position="266"/>
    </location>
</feature>
<dbReference type="GeneID" id="94427942"/>
<proteinExistence type="predicted"/>
<dbReference type="AlphaFoldDB" id="A0A2C6L174"/>
<keyword evidence="2 3" id="KW-0812">Transmembrane</keyword>
<reference evidence="3 4" key="1">
    <citation type="journal article" date="2017" name="Int. J. Parasitol.">
        <title>The genome of the protozoan parasite Cystoisospora suis and a reverse vaccinology approach to identify vaccine candidates.</title>
        <authorList>
            <person name="Palmieri N."/>
            <person name="Shrestha A."/>
            <person name="Ruttkowski B."/>
            <person name="Beck T."/>
            <person name="Vogl C."/>
            <person name="Tomley F."/>
            <person name="Blake D.P."/>
            <person name="Joachim A."/>
        </authorList>
    </citation>
    <scope>NUCLEOTIDE SEQUENCE [LARGE SCALE GENOMIC DNA]</scope>
    <source>
        <strain evidence="3 4">Wien I</strain>
    </source>
</reference>
<keyword evidence="2" id="KW-0472">Membrane</keyword>
<evidence type="ECO:0000313" key="4">
    <source>
        <dbReference type="Proteomes" id="UP000221165"/>
    </source>
</evidence>
<name>A0A2C6L174_9APIC</name>
<organism evidence="3 4">
    <name type="scientific">Cystoisospora suis</name>
    <dbReference type="NCBI Taxonomy" id="483139"/>
    <lineage>
        <taxon>Eukaryota</taxon>
        <taxon>Sar</taxon>
        <taxon>Alveolata</taxon>
        <taxon>Apicomplexa</taxon>
        <taxon>Conoidasida</taxon>
        <taxon>Coccidia</taxon>
        <taxon>Eucoccidiorida</taxon>
        <taxon>Eimeriorina</taxon>
        <taxon>Sarcocystidae</taxon>
        <taxon>Cystoisospora</taxon>
    </lineage>
</organism>
<evidence type="ECO:0000256" key="1">
    <source>
        <dbReference type="SAM" id="MobiDB-lite"/>
    </source>
</evidence>
<dbReference type="Proteomes" id="UP000221165">
    <property type="component" value="Unassembled WGS sequence"/>
</dbReference>
<evidence type="ECO:0000256" key="2">
    <source>
        <dbReference type="SAM" id="Phobius"/>
    </source>
</evidence>
<dbReference type="EMBL" id="MIGC01002139">
    <property type="protein sequence ID" value="PHJ21616.1"/>
    <property type="molecule type" value="Genomic_DNA"/>
</dbReference>
<feature type="transmembrane region" description="Helical" evidence="2">
    <location>
        <begin position="70"/>
        <end position="91"/>
    </location>
</feature>
<accession>A0A2C6L174</accession>
<gene>
    <name evidence="3" type="ORF">CSUI_004543</name>
</gene>
<keyword evidence="2" id="KW-1133">Transmembrane helix</keyword>
<dbReference type="Gene3D" id="3.40.50.1820">
    <property type="entry name" value="alpha/beta hydrolase"/>
    <property type="match status" value="1"/>
</dbReference>
<dbReference type="RefSeq" id="XP_067923298.1">
    <property type="nucleotide sequence ID" value="XM_068064731.1"/>
</dbReference>
<feature type="transmembrane region" description="Helical" evidence="2">
    <location>
        <begin position="43"/>
        <end position="64"/>
    </location>
</feature>
<protein>
    <submittedName>
        <fullName evidence="3">Transmembrane protein</fullName>
    </submittedName>
</protein>
<dbReference type="SUPFAM" id="SSF53474">
    <property type="entry name" value="alpha/beta-Hydrolases"/>
    <property type="match status" value="1"/>
</dbReference>
<comment type="caution">
    <text evidence="3">The sequence shown here is derived from an EMBL/GenBank/DDBJ whole genome shotgun (WGS) entry which is preliminary data.</text>
</comment>
<keyword evidence="4" id="KW-1185">Reference proteome</keyword>
<evidence type="ECO:0000313" key="3">
    <source>
        <dbReference type="EMBL" id="PHJ21616.1"/>
    </source>
</evidence>
<dbReference type="VEuPathDB" id="ToxoDB:CSUI_004543"/>